<reference evidence="13" key="2">
    <citation type="submission" date="2025-09" db="UniProtKB">
        <authorList>
            <consortium name="Ensembl"/>
        </authorList>
    </citation>
    <scope>IDENTIFICATION</scope>
</reference>
<feature type="transmembrane region" description="Helical" evidence="12">
    <location>
        <begin position="20"/>
        <end position="45"/>
    </location>
</feature>
<proteinExistence type="predicted"/>
<evidence type="ECO:0000256" key="4">
    <source>
        <dbReference type="ARBA" id="ARBA00022490"/>
    </source>
</evidence>
<dbReference type="GO" id="GO:0060170">
    <property type="term" value="C:ciliary membrane"/>
    <property type="evidence" value="ECO:0007669"/>
    <property type="project" value="TreeGrafter"/>
</dbReference>
<evidence type="ECO:0000256" key="3">
    <source>
        <dbReference type="ARBA" id="ARBA00022475"/>
    </source>
</evidence>
<dbReference type="GO" id="GO:0098797">
    <property type="term" value="C:plasma membrane protein complex"/>
    <property type="evidence" value="ECO:0007669"/>
    <property type="project" value="TreeGrafter"/>
</dbReference>
<dbReference type="Proteomes" id="UP000694541">
    <property type="component" value="Unplaced"/>
</dbReference>
<evidence type="ECO:0000256" key="5">
    <source>
        <dbReference type="ARBA" id="ARBA00022692"/>
    </source>
</evidence>
<dbReference type="PANTHER" id="PTHR16795:SF14">
    <property type="entry name" value="LIMBIN"/>
    <property type="match status" value="1"/>
</dbReference>
<reference evidence="13" key="1">
    <citation type="submission" date="2025-08" db="UniProtKB">
        <authorList>
            <consortium name="Ensembl"/>
        </authorList>
    </citation>
    <scope>IDENTIFICATION</scope>
</reference>
<organism evidence="13 14">
    <name type="scientific">Accipiter nisus</name>
    <name type="common">Eurasian sparrowhawk</name>
    <dbReference type="NCBI Taxonomy" id="211598"/>
    <lineage>
        <taxon>Eukaryota</taxon>
        <taxon>Metazoa</taxon>
        <taxon>Chordata</taxon>
        <taxon>Craniata</taxon>
        <taxon>Vertebrata</taxon>
        <taxon>Euteleostomi</taxon>
        <taxon>Archelosauria</taxon>
        <taxon>Archosauria</taxon>
        <taxon>Dinosauria</taxon>
        <taxon>Saurischia</taxon>
        <taxon>Theropoda</taxon>
        <taxon>Coelurosauria</taxon>
        <taxon>Aves</taxon>
        <taxon>Neognathae</taxon>
        <taxon>Neoaves</taxon>
        <taxon>Telluraves</taxon>
        <taxon>Accipitrimorphae</taxon>
        <taxon>Accipitriformes</taxon>
        <taxon>Accipitridae</taxon>
        <taxon>Accipitrinae</taxon>
        <taxon>Accipiter</taxon>
    </lineage>
</organism>
<name>A0A8B9NGV1_9AVES</name>
<keyword evidence="14" id="KW-1185">Reference proteome</keyword>
<feature type="coiled-coil region" evidence="10">
    <location>
        <begin position="165"/>
        <end position="218"/>
    </location>
</feature>
<dbReference type="Ensembl" id="ENSANIT00000024507.1">
    <property type="protein sequence ID" value="ENSANIP00000023719.1"/>
    <property type="gene ID" value="ENSANIG00000016063.1"/>
</dbReference>
<dbReference type="InterPro" id="IPR026501">
    <property type="entry name" value="Limbin/EVC"/>
</dbReference>
<keyword evidence="4" id="KW-0963">Cytoplasm</keyword>
<comment type="subcellular location">
    <subcellularLocation>
        <location evidence="2">Cell membrane</location>
        <topology evidence="2">Single-pass membrane protein</topology>
    </subcellularLocation>
    <subcellularLocation>
        <location evidence="1">Cytoplasm</location>
        <location evidence="1">Cytoskeleton</location>
        <location evidence="1">Cilium basal body</location>
    </subcellularLocation>
</comment>
<evidence type="ECO:0000313" key="14">
    <source>
        <dbReference type="Proteomes" id="UP000694541"/>
    </source>
</evidence>
<evidence type="ECO:0000256" key="7">
    <source>
        <dbReference type="ARBA" id="ARBA00023136"/>
    </source>
</evidence>
<keyword evidence="8" id="KW-0206">Cytoskeleton</keyword>
<dbReference type="AlphaFoldDB" id="A0A8B9NGV1"/>
<dbReference type="InterPro" id="IPR022076">
    <property type="entry name" value="Limbin"/>
</dbReference>
<evidence type="ECO:0000256" key="10">
    <source>
        <dbReference type="SAM" id="Coils"/>
    </source>
</evidence>
<keyword evidence="3" id="KW-1003">Cell membrane</keyword>
<evidence type="ECO:0000256" key="1">
    <source>
        <dbReference type="ARBA" id="ARBA00004120"/>
    </source>
</evidence>
<dbReference type="PANTHER" id="PTHR16795">
    <property type="entry name" value="LIMBIN/ELLIS-VAN CREVELD PROTEIN"/>
    <property type="match status" value="1"/>
</dbReference>
<evidence type="ECO:0000256" key="12">
    <source>
        <dbReference type="SAM" id="Phobius"/>
    </source>
</evidence>
<evidence type="ECO:0000256" key="2">
    <source>
        <dbReference type="ARBA" id="ARBA00004162"/>
    </source>
</evidence>
<keyword evidence="6 12" id="KW-1133">Transmembrane helix</keyword>
<feature type="region of interest" description="Disordered" evidence="11">
    <location>
        <begin position="1016"/>
        <end position="1040"/>
    </location>
</feature>
<protein>
    <submittedName>
        <fullName evidence="13">EvC ciliary complex subunit 2</fullName>
    </submittedName>
</protein>
<keyword evidence="9" id="KW-0966">Cell projection</keyword>
<accession>A0A8B9NGV1</accession>
<keyword evidence="7 12" id="KW-0472">Membrane</keyword>
<evidence type="ECO:0000256" key="8">
    <source>
        <dbReference type="ARBA" id="ARBA00023212"/>
    </source>
</evidence>
<dbReference type="GO" id="GO:0007224">
    <property type="term" value="P:smoothened signaling pathway"/>
    <property type="evidence" value="ECO:0007669"/>
    <property type="project" value="InterPro"/>
</dbReference>
<evidence type="ECO:0000313" key="13">
    <source>
        <dbReference type="Ensembl" id="ENSANIP00000023719.1"/>
    </source>
</evidence>
<feature type="coiled-coil region" evidence="10">
    <location>
        <begin position="501"/>
        <end position="538"/>
    </location>
</feature>
<keyword evidence="10" id="KW-0175">Coiled coil</keyword>
<evidence type="ECO:0000256" key="9">
    <source>
        <dbReference type="ARBA" id="ARBA00023273"/>
    </source>
</evidence>
<keyword evidence="5 12" id="KW-0812">Transmembrane</keyword>
<evidence type="ECO:0000256" key="6">
    <source>
        <dbReference type="ARBA" id="ARBA00022989"/>
    </source>
</evidence>
<sequence>MELRLLSIGHPKVTISYSHAIHASGFFIAFFVSLVLTCAGFFIVYRTQILKWSFLSKNQEIQRELSQNHKLEHSQFNSGDFFSEDTIMNDQIIDILSFEESGNKLQALEDLEVASLTRADADLEAYRTQICKDVIAMMMKNMVLSHSLFPHVEKRMSSIFKKQFLAMEKEIQEEYERKMVALTAECNLETRKKMEAQCQKARASNEEAEELMKKMNEKPAVEYKSLLDRLHRLEQDHLKRFLLVKQEEYFAKAYRQLAVTQRKELHNIFFTQITNATFKGELKLEAAKTLVEGYSKIQGDIEELMDFLQASKKYHLNRRFAYREYLISKTQLRDSQAYALINAAAAQISSLINKMERAGHLPESHLGVLLDRAEAEINSVKQKFDHDLKQEKQKLHQKLITKRRREMLQKKEHWKEQLSLGDPFKTSKEITQYLSHWKNLLSDHTIEFEELTEKLDNEASEELKELLFSLTEKTVEDLKRVQYGVFVQELVKLSVPKMFLLEAVEEHKKEMVVKHEQLEREERDKSTAAEELLQLTRQKLSQELETSLSEQKKLRSWEQSVLMHLLSLPLSLSEEELLRMRQELHCCFSQVDSSLAWPKIRARTLLQAFEVEWRDTELLKVDQNLAMTNKQQHSKTKTTGSRNRNKIGILKKSLQDKIFIYEDLVKDENLNKVSYELLLEKECQLRDLENKLGEYIASLAFQKAVKKSKTLELYTAIISIQALLFEQLSMSKTLSKLECIQILEAHNPEIEELDRKLEYEMFHKESTQQQQQQHLMSRQRWTPDGLGLSSEAVEMNADRQVTVLLRQAMNKCRQLINLHQQSLRDEQWNCAVLEDLLENIEMDAFLALYSQELRLAGYLAKLTRVPMGMLHRILNLLLPSSSQSEVLSVLNSISKYSDGVAEGGSNADDSGSCKKKKNQELWQALENKVRQDLINRSLEKMPSLNKRKDSLIKKKQLALLEKASFIHLGCSPTHPPMEQSDLPVPLDTATAEAIELLDTGEKVFLFREPSDPIVSLHNSPRKKKKNFLNSKKAARANMDS</sequence>
<evidence type="ECO:0000256" key="11">
    <source>
        <dbReference type="SAM" id="MobiDB-lite"/>
    </source>
</evidence>
<dbReference type="Pfam" id="PF12297">
    <property type="entry name" value="EVC2_like"/>
    <property type="match status" value="1"/>
</dbReference>